<reference evidence="3 4" key="1">
    <citation type="journal article" date="2011" name="Stand. Genomic Sci.">
        <title>Complete genome sequence of Thermomonospora curvata type strain (B9).</title>
        <authorList>
            <person name="Chertkov O."/>
            <person name="Sikorski J."/>
            <person name="Nolan M."/>
            <person name="Lapidus A."/>
            <person name="Lucas S."/>
            <person name="Del Rio T.G."/>
            <person name="Tice H."/>
            <person name="Cheng J.F."/>
            <person name="Goodwin L."/>
            <person name="Pitluck S."/>
            <person name="Liolios K."/>
            <person name="Ivanova N."/>
            <person name="Mavromatis K."/>
            <person name="Mikhailova N."/>
            <person name="Ovchinnikova G."/>
            <person name="Pati A."/>
            <person name="Chen A."/>
            <person name="Palaniappan K."/>
            <person name="Djao O.D."/>
            <person name="Land M."/>
            <person name="Hauser L."/>
            <person name="Chang Y.J."/>
            <person name="Jeffries C.D."/>
            <person name="Brettin T."/>
            <person name="Han C."/>
            <person name="Detter J.C."/>
            <person name="Rohde M."/>
            <person name="Goker M."/>
            <person name="Woyke T."/>
            <person name="Bristow J."/>
            <person name="Eisen J.A."/>
            <person name="Markowitz V."/>
            <person name="Hugenholtz P."/>
            <person name="Klenk H.P."/>
            <person name="Kyrpides N.C."/>
        </authorList>
    </citation>
    <scope>NUCLEOTIDE SEQUENCE [LARGE SCALE GENOMIC DNA]</scope>
    <source>
        <strain evidence="4">ATCC 19995 / DSM 43183 / JCM 3096 / KCTC 9072 / NBRC 15933 / NCIMB 10081 / Henssen B9</strain>
    </source>
</reference>
<dbReference type="InterPro" id="IPR003788">
    <property type="entry name" value="NDUFAF7"/>
</dbReference>
<accession>D1A535</accession>
<dbReference type="InterPro" id="IPR029063">
    <property type="entry name" value="SAM-dependent_MTases_sf"/>
</dbReference>
<dbReference type="InterPro" id="IPR038375">
    <property type="entry name" value="NDUFAF7_sf"/>
</dbReference>
<gene>
    <name evidence="3" type="ordered locus">Tcur_4493</name>
</gene>
<dbReference type="STRING" id="471852.Tcur_4493"/>
<dbReference type="GO" id="GO:0032259">
    <property type="term" value="P:methylation"/>
    <property type="evidence" value="ECO:0007669"/>
    <property type="project" value="UniProtKB-KW"/>
</dbReference>
<dbReference type="RefSeq" id="WP_012854803.1">
    <property type="nucleotide sequence ID" value="NC_013510.1"/>
</dbReference>
<dbReference type="EMBL" id="CP001738">
    <property type="protein sequence ID" value="ACZ00021.1"/>
    <property type="molecule type" value="Genomic_DNA"/>
</dbReference>
<organism evidence="3 4">
    <name type="scientific">Thermomonospora curvata (strain ATCC 19995 / DSM 43183 / JCM 3096 / KCTC 9072 / NBRC 15933 / NCIMB 10081 / Henssen B9)</name>
    <dbReference type="NCBI Taxonomy" id="471852"/>
    <lineage>
        <taxon>Bacteria</taxon>
        <taxon>Bacillati</taxon>
        <taxon>Actinomycetota</taxon>
        <taxon>Actinomycetes</taxon>
        <taxon>Streptosporangiales</taxon>
        <taxon>Thermomonosporaceae</taxon>
        <taxon>Thermomonospora</taxon>
    </lineage>
</organism>
<keyword evidence="1" id="KW-0489">Methyltransferase</keyword>
<proteinExistence type="predicted"/>
<evidence type="ECO:0008006" key="5">
    <source>
        <dbReference type="Google" id="ProtNLM"/>
    </source>
</evidence>
<evidence type="ECO:0000313" key="3">
    <source>
        <dbReference type="EMBL" id="ACZ00021.1"/>
    </source>
</evidence>
<dbReference type="SUPFAM" id="SSF53335">
    <property type="entry name" value="S-adenosyl-L-methionine-dependent methyltransferases"/>
    <property type="match status" value="1"/>
</dbReference>
<dbReference type="Gene3D" id="3.40.50.12710">
    <property type="match status" value="1"/>
</dbReference>
<dbReference type="HOGENOM" id="CLU_046703_0_0_11"/>
<evidence type="ECO:0000256" key="1">
    <source>
        <dbReference type="ARBA" id="ARBA00022603"/>
    </source>
</evidence>
<name>D1A535_THECD</name>
<dbReference type="PANTHER" id="PTHR12049">
    <property type="entry name" value="PROTEIN ARGININE METHYLTRANSFERASE NDUFAF7, MITOCHONDRIAL"/>
    <property type="match status" value="1"/>
</dbReference>
<dbReference type="Proteomes" id="UP000001918">
    <property type="component" value="Chromosome"/>
</dbReference>
<dbReference type="AlphaFoldDB" id="D1A535"/>
<dbReference type="KEGG" id="tcu:Tcur_4493"/>
<dbReference type="GO" id="GO:0035243">
    <property type="term" value="F:protein-arginine omega-N symmetric methyltransferase activity"/>
    <property type="evidence" value="ECO:0007669"/>
    <property type="project" value="TreeGrafter"/>
</dbReference>
<evidence type="ECO:0000256" key="2">
    <source>
        <dbReference type="ARBA" id="ARBA00022679"/>
    </source>
</evidence>
<sequence>MTWRTAMQQALYGEGGFYSRGERPAAHFRTSVHASPRYAEALLRLLVQVDEALGRPSRLDLVDIGAGCGGLIAQITEAADPALAARLNPVAVELAPRPPALADRIAWRTEPPETITGLVIANEWLDNIPLDVVEMTGDGPRTVLVDPATGAERLGPAPCAEDLEWLRRWWPLRDPGDRAEVGRPRCAAWASVVRRLAGGLAVAVDYCHTRDTRPPCGSLTGYRDGHAVPPVPDGSCDITAHVALDACAAGGSAAGATATALTTQRRALRALGLTGARPPITLAHRDPRAYVAALRRAGEEAELIDPTGLGGFGWLAQTKHIPLPAPLAN</sequence>
<keyword evidence="4" id="KW-1185">Reference proteome</keyword>
<protein>
    <recommendedName>
        <fullName evidence="5">SAM-dependent methyltransferase</fullName>
    </recommendedName>
</protein>
<dbReference type="eggNOG" id="COG1565">
    <property type="taxonomic scope" value="Bacteria"/>
</dbReference>
<dbReference type="Pfam" id="PF02636">
    <property type="entry name" value="Methyltransf_28"/>
    <property type="match status" value="1"/>
</dbReference>
<evidence type="ECO:0000313" key="4">
    <source>
        <dbReference type="Proteomes" id="UP000001918"/>
    </source>
</evidence>
<keyword evidence="2" id="KW-0808">Transferase</keyword>
<dbReference type="PANTHER" id="PTHR12049:SF7">
    <property type="entry name" value="PROTEIN ARGININE METHYLTRANSFERASE NDUFAF7, MITOCHONDRIAL"/>
    <property type="match status" value="1"/>
</dbReference>